<keyword evidence="1" id="KW-1133">Transmembrane helix</keyword>
<keyword evidence="1" id="KW-0812">Transmembrane</keyword>
<sequence>MEKTIFKLATRGKHSTRVQAWTNPTYDTPEKKLGSAGDAAITVQPSGGTDLIDEMFPSATSLMRRLQYQFWAVIVLIVAHVMVTGYTDPLYTRAPLTQVIVYSGQVGLLLAIVMGFFLLTSQTLYIQLGRYDLYLREFAPIYGLFLAELALYVVVKVYATVALLRRVSYLAMWSLPAYTALWTIQRVLLLLFWVAAAHSATSVFNVRFFDPELLLGLHQQAKDQQRGARASPGR</sequence>
<keyword evidence="3" id="KW-1185">Reference proteome</keyword>
<accession>A0A150G3N2</accession>
<evidence type="ECO:0000313" key="3">
    <source>
        <dbReference type="Proteomes" id="UP000075714"/>
    </source>
</evidence>
<feature type="transmembrane region" description="Helical" evidence="1">
    <location>
        <begin position="141"/>
        <end position="164"/>
    </location>
</feature>
<dbReference type="Proteomes" id="UP000075714">
    <property type="component" value="Unassembled WGS sequence"/>
</dbReference>
<gene>
    <name evidence="2" type="ORF">GPECTOR_67g297</name>
</gene>
<evidence type="ECO:0000313" key="2">
    <source>
        <dbReference type="EMBL" id="KXZ44457.1"/>
    </source>
</evidence>
<dbReference type="AlphaFoldDB" id="A0A150G3N2"/>
<keyword evidence="1" id="KW-0472">Membrane</keyword>
<dbReference type="OrthoDB" id="529995at2759"/>
<name>A0A150G3N2_GONPE</name>
<reference evidence="3" key="1">
    <citation type="journal article" date="2016" name="Nat. Commun.">
        <title>The Gonium pectorale genome demonstrates co-option of cell cycle regulation during the evolution of multicellularity.</title>
        <authorList>
            <person name="Hanschen E.R."/>
            <person name="Marriage T.N."/>
            <person name="Ferris P.J."/>
            <person name="Hamaji T."/>
            <person name="Toyoda A."/>
            <person name="Fujiyama A."/>
            <person name="Neme R."/>
            <person name="Noguchi H."/>
            <person name="Minakuchi Y."/>
            <person name="Suzuki M."/>
            <person name="Kawai-Toyooka H."/>
            <person name="Smith D.R."/>
            <person name="Sparks H."/>
            <person name="Anderson J."/>
            <person name="Bakaric R."/>
            <person name="Luria V."/>
            <person name="Karger A."/>
            <person name="Kirschner M.W."/>
            <person name="Durand P.M."/>
            <person name="Michod R.E."/>
            <person name="Nozaki H."/>
            <person name="Olson B.J."/>
        </authorList>
    </citation>
    <scope>NUCLEOTIDE SEQUENCE [LARGE SCALE GENOMIC DNA]</scope>
    <source>
        <strain evidence="3">NIES-2863</strain>
    </source>
</reference>
<evidence type="ECO:0000256" key="1">
    <source>
        <dbReference type="SAM" id="Phobius"/>
    </source>
</evidence>
<organism evidence="2 3">
    <name type="scientific">Gonium pectorale</name>
    <name type="common">Green alga</name>
    <dbReference type="NCBI Taxonomy" id="33097"/>
    <lineage>
        <taxon>Eukaryota</taxon>
        <taxon>Viridiplantae</taxon>
        <taxon>Chlorophyta</taxon>
        <taxon>core chlorophytes</taxon>
        <taxon>Chlorophyceae</taxon>
        <taxon>CS clade</taxon>
        <taxon>Chlamydomonadales</taxon>
        <taxon>Volvocaceae</taxon>
        <taxon>Gonium</taxon>
    </lineage>
</organism>
<feature type="transmembrane region" description="Helical" evidence="1">
    <location>
        <begin position="184"/>
        <end position="206"/>
    </location>
</feature>
<comment type="caution">
    <text evidence="2">The sequence shown here is derived from an EMBL/GenBank/DDBJ whole genome shotgun (WGS) entry which is preliminary data.</text>
</comment>
<evidence type="ECO:0008006" key="4">
    <source>
        <dbReference type="Google" id="ProtNLM"/>
    </source>
</evidence>
<proteinExistence type="predicted"/>
<feature type="transmembrane region" description="Helical" evidence="1">
    <location>
        <begin position="68"/>
        <end position="87"/>
    </location>
</feature>
<dbReference type="EMBL" id="LSYV01000068">
    <property type="protein sequence ID" value="KXZ44457.1"/>
    <property type="molecule type" value="Genomic_DNA"/>
</dbReference>
<feature type="transmembrane region" description="Helical" evidence="1">
    <location>
        <begin position="99"/>
        <end position="120"/>
    </location>
</feature>
<protein>
    <recommendedName>
        <fullName evidence="4">Transmembrane protein 138</fullName>
    </recommendedName>
</protein>